<dbReference type="EMBL" id="JAWDGP010002758">
    <property type="protein sequence ID" value="KAK3780118.1"/>
    <property type="molecule type" value="Genomic_DNA"/>
</dbReference>
<reference evidence="2" key="1">
    <citation type="journal article" date="2023" name="G3 (Bethesda)">
        <title>A reference genome for the long-term kleptoplast-retaining sea slug Elysia crispata morphotype clarki.</title>
        <authorList>
            <person name="Eastman K.E."/>
            <person name="Pendleton A.L."/>
            <person name="Shaikh M.A."/>
            <person name="Suttiyut T."/>
            <person name="Ogas R."/>
            <person name="Tomko P."/>
            <person name="Gavelis G."/>
            <person name="Widhalm J.R."/>
            <person name="Wisecaver J.H."/>
        </authorList>
    </citation>
    <scope>NUCLEOTIDE SEQUENCE</scope>
    <source>
        <strain evidence="2">ECLA1</strain>
    </source>
</reference>
<organism evidence="2 3">
    <name type="scientific">Elysia crispata</name>
    <name type="common">lettuce slug</name>
    <dbReference type="NCBI Taxonomy" id="231223"/>
    <lineage>
        <taxon>Eukaryota</taxon>
        <taxon>Metazoa</taxon>
        <taxon>Spiralia</taxon>
        <taxon>Lophotrochozoa</taxon>
        <taxon>Mollusca</taxon>
        <taxon>Gastropoda</taxon>
        <taxon>Heterobranchia</taxon>
        <taxon>Euthyneura</taxon>
        <taxon>Panpulmonata</taxon>
        <taxon>Sacoglossa</taxon>
        <taxon>Placobranchoidea</taxon>
        <taxon>Plakobranchidae</taxon>
        <taxon>Elysia</taxon>
    </lineage>
</organism>
<dbReference type="AlphaFoldDB" id="A0AAE1DSK8"/>
<evidence type="ECO:0000313" key="2">
    <source>
        <dbReference type="EMBL" id="KAK3780118.1"/>
    </source>
</evidence>
<evidence type="ECO:0000313" key="3">
    <source>
        <dbReference type="Proteomes" id="UP001283361"/>
    </source>
</evidence>
<dbReference type="Proteomes" id="UP001283361">
    <property type="component" value="Unassembled WGS sequence"/>
</dbReference>
<evidence type="ECO:0000256" key="1">
    <source>
        <dbReference type="SAM" id="MobiDB-lite"/>
    </source>
</evidence>
<name>A0AAE1DSK8_9GAST</name>
<gene>
    <name evidence="2" type="ORF">RRG08_051596</name>
</gene>
<feature type="compositionally biased region" description="Basic and acidic residues" evidence="1">
    <location>
        <begin position="1"/>
        <end position="14"/>
    </location>
</feature>
<feature type="region of interest" description="Disordered" evidence="1">
    <location>
        <begin position="1"/>
        <end position="54"/>
    </location>
</feature>
<accession>A0AAE1DSK8</accession>
<feature type="region of interest" description="Disordered" evidence="1">
    <location>
        <begin position="65"/>
        <end position="84"/>
    </location>
</feature>
<sequence length="84" mass="8888">MNQEVSKDFHKSHDGCAALSPASTAKTVRHRMLFPGNSASSTPKRPSLSYTPPNNETALCSQVSSMKSNVPAKTPATQNVLGST</sequence>
<feature type="compositionally biased region" description="Polar residues" evidence="1">
    <location>
        <begin position="75"/>
        <end position="84"/>
    </location>
</feature>
<feature type="compositionally biased region" description="Polar residues" evidence="1">
    <location>
        <begin position="37"/>
        <end position="54"/>
    </location>
</feature>
<proteinExistence type="predicted"/>
<protein>
    <submittedName>
        <fullName evidence="2">Uncharacterized protein</fullName>
    </submittedName>
</protein>
<keyword evidence="3" id="KW-1185">Reference proteome</keyword>
<comment type="caution">
    <text evidence="2">The sequence shown here is derived from an EMBL/GenBank/DDBJ whole genome shotgun (WGS) entry which is preliminary data.</text>
</comment>